<name>A0A2X3UXI5_STRSA</name>
<dbReference type="EMBL" id="LS483346">
    <property type="protein sequence ID" value="SQF33710.1"/>
    <property type="molecule type" value="Genomic_DNA"/>
</dbReference>
<dbReference type="Proteomes" id="UP000249623">
    <property type="component" value="Chromosome 1"/>
</dbReference>
<gene>
    <name evidence="2" type="ORF">NCTC11085_00182</name>
</gene>
<proteinExistence type="predicted"/>
<evidence type="ECO:0008006" key="4">
    <source>
        <dbReference type="Google" id="ProtNLM"/>
    </source>
</evidence>
<organism evidence="2 3">
    <name type="scientific">Streptococcus sanguinis</name>
    <dbReference type="NCBI Taxonomy" id="1305"/>
    <lineage>
        <taxon>Bacteria</taxon>
        <taxon>Bacillati</taxon>
        <taxon>Bacillota</taxon>
        <taxon>Bacilli</taxon>
        <taxon>Lactobacillales</taxon>
        <taxon>Streptococcaceae</taxon>
        <taxon>Streptococcus</taxon>
    </lineage>
</organism>
<dbReference type="RefSeq" id="WP_002926323.1">
    <property type="nucleotide sequence ID" value="NZ_CP071420.1"/>
</dbReference>
<protein>
    <recommendedName>
        <fullName evidence="4">DUF4315 family protein</fullName>
    </recommendedName>
</protein>
<accession>A0A2X3UXI5</accession>
<evidence type="ECO:0000313" key="2">
    <source>
        <dbReference type="EMBL" id="SQF33710.1"/>
    </source>
</evidence>
<evidence type="ECO:0000313" key="3">
    <source>
        <dbReference type="Proteomes" id="UP000249623"/>
    </source>
</evidence>
<dbReference type="AlphaFoldDB" id="A0A2X3UXI5"/>
<sequence>MAKKNSIQNLEKKISRLEQEKIKVQDQQVELKQKEKDIEQAITHAKAEYVTALLSQSDYSMDDLKGLLLDDTDKEVPDVSSSTFNE</sequence>
<evidence type="ECO:0000256" key="1">
    <source>
        <dbReference type="SAM" id="Coils"/>
    </source>
</evidence>
<reference evidence="2 3" key="1">
    <citation type="submission" date="2018-06" db="EMBL/GenBank/DDBJ databases">
        <authorList>
            <consortium name="Pathogen Informatics"/>
            <person name="Doyle S."/>
        </authorList>
    </citation>
    <scope>NUCLEOTIDE SEQUENCE [LARGE SCALE GENOMIC DNA]</scope>
    <source>
        <strain evidence="2 3">NCTC11085</strain>
    </source>
</reference>
<keyword evidence="1" id="KW-0175">Coiled coil</keyword>
<feature type="coiled-coil region" evidence="1">
    <location>
        <begin position="7"/>
        <end position="44"/>
    </location>
</feature>